<keyword evidence="1" id="KW-0732">Signal</keyword>
<reference evidence="3 4" key="1">
    <citation type="submission" date="2012-08" db="EMBL/GenBank/DDBJ databases">
        <title>Oryza genome evolution.</title>
        <authorList>
            <person name="Wing R.A."/>
        </authorList>
    </citation>
    <scope>NUCLEOTIDE SEQUENCE</scope>
</reference>
<proteinExistence type="predicted"/>
<accession>A0A0D9XXV4</accession>
<dbReference type="Pfam" id="PF14368">
    <property type="entry name" value="LTP_2"/>
    <property type="match status" value="1"/>
</dbReference>
<feature type="signal peptide" evidence="1">
    <location>
        <begin position="1"/>
        <end position="27"/>
    </location>
</feature>
<reference evidence="4" key="2">
    <citation type="submission" date="2013-12" db="EMBL/GenBank/DDBJ databases">
        <authorList>
            <person name="Yu Y."/>
            <person name="Lee S."/>
            <person name="de Baynast K."/>
            <person name="Wissotski M."/>
            <person name="Liu L."/>
            <person name="Talag J."/>
            <person name="Goicoechea J."/>
            <person name="Angelova A."/>
            <person name="Jetty R."/>
            <person name="Kudrna D."/>
            <person name="Golser W."/>
            <person name="Rivera L."/>
            <person name="Zhang J."/>
            <person name="Wing R."/>
        </authorList>
    </citation>
    <scope>NUCLEOTIDE SEQUENCE</scope>
</reference>
<feature type="domain" description="Bifunctional inhibitor/plant lipid transfer protein/seed storage helical" evidence="2">
    <location>
        <begin position="40"/>
        <end position="118"/>
    </location>
</feature>
<dbReference type="InterPro" id="IPR016140">
    <property type="entry name" value="Bifunc_inhib/LTP/seed_store"/>
</dbReference>
<keyword evidence="4" id="KW-1185">Reference proteome</keyword>
<evidence type="ECO:0000313" key="4">
    <source>
        <dbReference type="Proteomes" id="UP000032180"/>
    </source>
</evidence>
<evidence type="ECO:0000313" key="3">
    <source>
        <dbReference type="EnsemblPlants" id="LPERR12G05520.1"/>
    </source>
</evidence>
<reference evidence="3" key="3">
    <citation type="submission" date="2015-04" db="UniProtKB">
        <authorList>
            <consortium name="EnsemblPlants"/>
        </authorList>
    </citation>
    <scope>IDENTIFICATION</scope>
</reference>
<name>A0A0D9XXV4_9ORYZ</name>
<evidence type="ECO:0000256" key="1">
    <source>
        <dbReference type="SAM" id="SignalP"/>
    </source>
</evidence>
<protein>
    <recommendedName>
        <fullName evidence="2">Bifunctional inhibitor/plant lipid transfer protein/seed storage helical domain-containing protein</fullName>
    </recommendedName>
</protein>
<feature type="chain" id="PRO_5002350877" description="Bifunctional inhibitor/plant lipid transfer protein/seed storage helical domain-containing protein" evidence="1">
    <location>
        <begin position="28"/>
        <end position="125"/>
    </location>
</feature>
<evidence type="ECO:0000259" key="2">
    <source>
        <dbReference type="Pfam" id="PF14368"/>
    </source>
</evidence>
<dbReference type="AlphaFoldDB" id="A0A0D9XXV4"/>
<dbReference type="eggNOG" id="ENOG502R4NS">
    <property type="taxonomic scope" value="Eukaryota"/>
</dbReference>
<dbReference type="PROSITE" id="PS51257">
    <property type="entry name" value="PROKAR_LIPOPROTEIN"/>
    <property type="match status" value="1"/>
</dbReference>
<dbReference type="Proteomes" id="UP000032180">
    <property type="component" value="Chromosome 12"/>
</dbReference>
<dbReference type="HOGENOM" id="CLU_129514_0_0_1"/>
<sequence>MVSRRVAAAAGVVVVLVVACCAQQARANADLVQPSDKKKKAPPPPIKCNNAQKEEILHECELWVKKNPPYTFPIDRCCDAVMNVPLLDMACIVRLLTSEEKERYNERQIMRLEWMCNPSPAGKLN</sequence>
<dbReference type="Gramene" id="LPERR12G05520.1">
    <property type="protein sequence ID" value="LPERR12G05520.1"/>
    <property type="gene ID" value="LPERR12G05520"/>
</dbReference>
<dbReference type="EnsemblPlants" id="LPERR12G05520.1">
    <property type="protein sequence ID" value="LPERR12G05520.1"/>
    <property type="gene ID" value="LPERR12G05520"/>
</dbReference>
<organism evidence="3 4">
    <name type="scientific">Leersia perrieri</name>
    <dbReference type="NCBI Taxonomy" id="77586"/>
    <lineage>
        <taxon>Eukaryota</taxon>
        <taxon>Viridiplantae</taxon>
        <taxon>Streptophyta</taxon>
        <taxon>Embryophyta</taxon>
        <taxon>Tracheophyta</taxon>
        <taxon>Spermatophyta</taxon>
        <taxon>Magnoliopsida</taxon>
        <taxon>Liliopsida</taxon>
        <taxon>Poales</taxon>
        <taxon>Poaceae</taxon>
        <taxon>BOP clade</taxon>
        <taxon>Oryzoideae</taxon>
        <taxon>Oryzeae</taxon>
        <taxon>Oryzinae</taxon>
        <taxon>Leersia</taxon>
    </lineage>
</organism>